<sequence>MDQSYVVSGVRRNLKLQKKNFILPEVSIENEGVRLRSSSIIKHSTPNQDGLKTVHANSSLDSGYEDFSATDSSTVSVDSVVSDGSSFKIPESKECYGTPRYKQAKQEESLWESLISPFTELKQQFRSRPSFIDDRTKIKLNIETLITCCLLTVVGSSIVFSVYMGTSLVRPQSGKYRSISYGLAKRIESLKEEGRLLDNIQDEYGAQLGGKRAAIQFAYDKKFGGQDQQKTESVTLKMETSEDKPNLKKPKVVAIEGSPQLEAAEDLPNIQDLSILELSRKIDELNSLLQNDLLSSPGSEVNLDETIRAMRSRRLQMIKDNVKPKASVRPAAPVQTVQPLQLDKSKPSKTKVVNPLTKSLPKQSKVKKIKKESVETKTVNEAEVEDYPGPENLDVDDGKLDYPDDPQFRSRIEV</sequence>
<proteinExistence type="evidence at transcript level"/>
<keyword evidence="2" id="KW-0472">Membrane</keyword>
<evidence type="ECO:0000256" key="1">
    <source>
        <dbReference type="SAM" id="MobiDB-lite"/>
    </source>
</evidence>
<dbReference type="AlphaFoldDB" id="A0A0U2USE9"/>
<organism evidence="3">
    <name type="scientific">Acartia pacifica</name>
    <name type="common">Copepod</name>
    <dbReference type="NCBI Taxonomy" id="335913"/>
    <lineage>
        <taxon>Eukaryota</taxon>
        <taxon>Metazoa</taxon>
        <taxon>Ecdysozoa</taxon>
        <taxon>Arthropoda</taxon>
        <taxon>Crustacea</taxon>
        <taxon>Multicrustacea</taxon>
        <taxon>Hexanauplia</taxon>
        <taxon>Copepoda</taxon>
        <taxon>Calanoida</taxon>
        <taxon>Acartiidae</taxon>
        <taxon>Acartia</taxon>
    </lineage>
</organism>
<evidence type="ECO:0000313" key="3">
    <source>
        <dbReference type="EMBL" id="ALS04527.1"/>
    </source>
</evidence>
<name>A0A0U2USE9_ACAPC</name>
<dbReference type="EMBL" id="KT754693">
    <property type="protein sequence ID" value="ALS04527.1"/>
    <property type="molecule type" value="mRNA"/>
</dbReference>
<feature type="compositionally biased region" description="Basic and acidic residues" evidence="1">
    <location>
        <begin position="371"/>
        <end position="380"/>
    </location>
</feature>
<reference evidence="3" key="1">
    <citation type="journal article" date="2015" name="Sci. Rep.">
        <title>Spliced leader RNA trans-splicing discovered in copepods.</title>
        <authorList>
            <person name="Yang F."/>
            <person name="Xu D."/>
            <person name="Zhuang Y."/>
            <person name="Yi X."/>
            <person name="Huang Y."/>
            <person name="Chen H."/>
            <person name="Lin S."/>
            <person name="Campbell D.A."/>
            <person name="Sturm N.R."/>
            <person name="Liu G."/>
            <person name="Zhang H."/>
        </authorList>
    </citation>
    <scope>NUCLEOTIDE SEQUENCE</scope>
</reference>
<accession>A0A0U2USE9</accession>
<keyword evidence="2" id="KW-1133">Transmembrane helix</keyword>
<feature type="compositionally biased region" description="Basic and acidic residues" evidence="1">
    <location>
        <begin position="396"/>
        <end position="414"/>
    </location>
</feature>
<protein>
    <submittedName>
        <fullName evidence="3">Uncharacterized protein</fullName>
    </submittedName>
</protein>
<feature type="region of interest" description="Disordered" evidence="1">
    <location>
        <begin position="343"/>
        <end position="414"/>
    </location>
</feature>
<feature type="transmembrane region" description="Helical" evidence="2">
    <location>
        <begin position="145"/>
        <end position="165"/>
    </location>
</feature>
<evidence type="ECO:0000256" key="2">
    <source>
        <dbReference type="SAM" id="Phobius"/>
    </source>
</evidence>
<keyword evidence="2" id="KW-0812">Transmembrane</keyword>